<evidence type="ECO:0000256" key="3">
    <source>
        <dbReference type="SAM" id="SignalP"/>
    </source>
</evidence>
<evidence type="ECO:0000256" key="1">
    <source>
        <dbReference type="SAM" id="Coils"/>
    </source>
</evidence>
<feature type="coiled-coil region" evidence="1">
    <location>
        <begin position="124"/>
        <end position="158"/>
    </location>
</feature>
<feature type="compositionally biased region" description="Basic and acidic residues" evidence="2">
    <location>
        <begin position="501"/>
        <end position="519"/>
    </location>
</feature>
<accession>A0A7I7XCN5</accession>
<evidence type="ECO:0000313" key="4">
    <source>
        <dbReference type="EMBL" id="BBZ26148.1"/>
    </source>
</evidence>
<keyword evidence="3" id="KW-0732">Signal</keyword>
<dbReference type="RefSeq" id="WP_163731900.1">
    <property type="nucleotide sequence ID" value="NZ_AP022610.1"/>
</dbReference>
<sequence>MNEKWMCNDPASRVRALVATAVTSGAFLSGALMAAAPAFAECTTADANCTTSSNTQPSGVPSQRERNDADVNYLLARGEFVRLQGVEEQARRERDEALKNSGGNMDDPRFAEKYRVWNDAQLALKAADEKATAASNIVTQLEKRVTDAAANAAAAQRAEEDRVAVKWGGPTKAELDDAYNKTDAAQKESRRLKDIYESWHQKIHETAEAYFAGKYPKSERSKIEWGENDAFWAWKAAEDKAEAARAAQRALMDRADEAVKKREAQEAKDAAAEEAEFRSLANWGGVSHAQFEEANNRTLALQNEGIRLQAIVDKAQDEAWAARQAYGMNDPRYLEKQRIFDEAVQANTVVYHQEWESGNFYQSLVEKNKAAQARQAEDAEARRQEARNIYGPPAEEVDEAKARMKSAQEAAAPLQVSADKANQELTDAQQAYGADDPRTKEKQRAFDDAVNKLGGANQTELEARKHYEDLVAQVNRADKRRAAREEAERQAAKEAAAADPEAAKKKEEADKLAAERDRLSAKAAKAWLELKFASDMYGPGSKNPRYQERLKAYEEASKLLEPFAEKSDPEPSKDETAPSPTPPANSDNADQKKESSEEAKTTPAETKPTDSKPAESDASGSASSESKPAETKPGESKPDESKPAESKPDETKPSETKPGETKPAESKPDESKPAETKPTESTSAKTKPAETKPSDSKADQKPADSKPAE</sequence>
<evidence type="ECO:0000256" key="2">
    <source>
        <dbReference type="SAM" id="MobiDB-lite"/>
    </source>
</evidence>
<feature type="compositionally biased region" description="Basic and acidic residues" evidence="2">
    <location>
        <begin position="589"/>
        <end position="600"/>
    </location>
</feature>
<feature type="region of interest" description="Disordered" evidence="2">
    <location>
        <begin position="477"/>
        <end position="519"/>
    </location>
</feature>
<keyword evidence="5" id="KW-1185">Reference proteome</keyword>
<feature type="signal peptide" evidence="3">
    <location>
        <begin position="1"/>
        <end position="40"/>
    </location>
</feature>
<dbReference type="KEGG" id="mmag:MMAD_04430"/>
<feature type="compositionally biased region" description="Low complexity" evidence="2">
    <location>
        <begin position="616"/>
        <end position="626"/>
    </location>
</feature>
<protein>
    <submittedName>
        <fullName evidence="4">Uncharacterized protein</fullName>
    </submittedName>
</protein>
<evidence type="ECO:0000313" key="5">
    <source>
        <dbReference type="Proteomes" id="UP000466517"/>
    </source>
</evidence>
<feature type="region of interest" description="Disordered" evidence="2">
    <location>
        <begin position="531"/>
        <end position="709"/>
    </location>
</feature>
<feature type="compositionally biased region" description="Basic and acidic residues" evidence="2">
    <location>
        <begin position="687"/>
        <end position="709"/>
    </location>
</feature>
<feature type="compositionally biased region" description="Basic and acidic residues" evidence="2">
    <location>
        <begin position="627"/>
        <end position="678"/>
    </location>
</feature>
<dbReference type="Proteomes" id="UP000466517">
    <property type="component" value="Chromosome"/>
</dbReference>
<dbReference type="EMBL" id="AP022610">
    <property type="protein sequence ID" value="BBZ26148.1"/>
    <property type="molecule type" value="Genomic_DNA"/>
</dbReference>
<feature type="chain" id="PRO_5029494630" evidence="3">
    <location>
        <begin position="41"/>
        <end position="709"/>
    </location>
</feature>
<keyword evidence="1" id="KW-0175">Coiled coil</keyword>
<feature type="compositionally biased region" description="Basic and acidic residues" evidence="2">
    <location>
        <begin position="545"/>
        <end position="576"/>
    </location>
</feature>
<feature type="compositionally biased region" description="Basic and acidic residues" evidence="2">
    <location>
        <begin position="483"/>
        <end position="492"/>
    </location>
</feature>
<dbReference type="AlphaFoldDB" id="A0A7I7XCN5"/>
<proteinExistence type="predicted"/>
<organism evidence="4 5">
    <name type="scientific">Mycolicibacterium madagascariense</name>
    <dbReference type="NCBI Taxonomy" id="212765"/>
    <lineage>
        <taxon>Bacteria</taxon>
        <taxon>Bacillati</taxon>
        <taxon>Actinomycetota</taxon>
        <taxon>Actinomycetes</taxon>
        <taxon>Mycobacteriales</taxon>
        <taxon>Mycobacteriaceae</taxon>
        <taxon>Mycolicibacterium</taxon>
    </lineage>
</organism>
<reference evidence="4 5" key="1">
    <citation type="journal article" date="2019" name="Emerg. Microbes Infect.">
        <title>Comprehensive subspecies identification of 175 nontuberculous mycobacteria species based on 7547 genomic profiles.</title>
        <authorList>
            <person name="Matsumoto Y."/>
            <person name="Kinjo T."/>
            <person name="Motooka D."/>
            <person name="Nabeya D."/>
            <person name="Jung N."/>
            <person name="Uechi K."/>
            <person name="Horii T."/>
            <person name="Iida T."/>
            <person name="Fujita J."/>
            <person name="Nakamura S."/>
        </authorList>
    </citation>
    <scope>NUCLEOTIDE SEQUENCE [LARGE SCALE GENOMIC DNA]</scope>
    <source>
        <strain evidence="4 5">JCM 13574</strain>
    </source>
</reference>
<gene>
    <name evidence="4" type="ORF">MMAD_04430</name>
</gene>
<name>A0A7I7XCN5_9MYCO</name>